<sequence>MSEKKLLKRQRDSTSDENESDSDEAATAVAVPVPKKKYEPPIDPVSNEIKMLFYQLSDPKEKERTEAVKAFAALELNPEQEIYVMKRLAAGCAAGGRASRLGYPPVLAYRLKNSATKFTIEQLEEIVNEKLPVDGKGDNKGEIIGKILFYTAVINSGKFKSAVELLKIAKILHGYYQKYNHIKFAIAMALVDIAKIVGEHFYSPHFSPVNLLPPTLRTLESLEPEQLFILLSLRKVLAKDGYSCDRFFKNGKFLFKKEYYPEIQKLLRKVANGQERYPLPSELYLAALDAGKSMIVIKEIFYPALNFDKAEDSSNAFFKVISWFMDRSIIPLEDVTTIFMDELFLKKLGKSISSVKLGHKAPHGGGGYVGWVLKSFYEYLEKLKLSSIDLAKLMIQLHHVQPDEDIDNFFDKSDYTKKLLSMLDENGIEFLINSMNEEPQDFIINELFETLPMTHSKFTIEHRIDLILKAAESSPSMVHETLCHLFVKPLRESQAIIFTDAGEETIQKLAQNHSDREFKKIKEKDSEAKKQYQILRNVSSLLEVFQVLSSDEDEINFCEKVVEQFEAMIEQKDIDTEEVFSRICEMAARKGKCYRLASFSLTTVFATVSTEAQLIKLAETIQKSNWAIVTGDEEAEEDDDEFAPITAEELAQIQKDREQVDSDAEDDEEEETDKESEDEEEAVKPFIPQPINLTPEDREPHPHMVTALRRALGKYAAVEDDNEGEDIEMNDEELAAVDERLSNVMKCFTSKGRKLMIQEAKLYRSRVAEILGLCLELASVEVVFKFLPKFFEILSAIDETHRQEVTSAFIVVTLALGRRNNKAEKDVSKSALKLFKQLCETSEKMHNAQMKGAHGNLAIFLYKSITDATTQKALVKFIIQEIEKYFGEGISRSSKYTVLFEIIRRYHDLFVPHFGFFFEQFKKTTKKSKKGEAANIVAIFNRKDVIAANQKQFASTAKEIFEHFKAEEKPKDTSISSAMKLFLAETAIIRS</sequence>
<evidence type="ECO:0000313" key="1">
    <source>
        <dbReference type="Proteomes" id="UP000887580"/>
    </source>
</evidence>
<dbReference type="WBParaSite" id="PS1159_v2.g23732.t1">
    <property type="protein sequence ID" value="PS1159_v2.g23732.t1"/>
    <property type="gene ID" value="PS1159_v2.g23732"/>
</dbReference>
<organism evidence="1 2">
    <name type="scientific">Panagrolaimus sp. PS1159</name>
    <dbReference type="NCBI Taxonomy" id="55785"/>
    <lineage>
        <taxon>Eukaryota</taxon>
        <taxon>Metazoa</taxon>
        <taxon>Ecdysozoa</taxon>
        <taxon>Nematoda</taxon>
        <taxon>Chromadorea</taxon>
        <taxon>Rhabditida</taxon>
        <taxon>Tylenchina</taxon>
        <taxon>Panagrolaimomorpha</taxon>
        <taxon>Panagrolaimoidea</taxon>
        <taxon>Panagrolaimidae</taxon>
        <taxon>Panagrolaimus</taxon>
    </lineage>
</organism>
<accession>A0AC35G5W3</accession>
<evidence type="ECO:0000313" key="2">
    <source>
        <dbReference type="WBParaSite" id="PS1159_v2.g23732.t1"/>
    </source>
</evidence>
<name>A0AC35G5W3_9BILA</name>
<dbReference type="Proteomes" id="UP000887580">
    <property type="component" value="Unplaced"/>
</dbReference>
<reference evidence="2" key="1">
    <citation type="submission" date="2022-11" db="UniProtKB">
        <authorList>
            <consortium name="WormBaseParasite"/>
        </authorList>
    </citation>
    <scope>IDENTIFICATION</scope>
</reference>
<protein>
    <submittedName>
        <fullName evidence="2">Uncharacterized protein</fullName>
    </submittedName>
</protein>
<proteinExistence type="predicted"/>